<comment type="caution">
    <text evidence="1">The sequence shown here is derived from an EMBL/GenBank/DDBJ whole genome shotgun (WGS) entry which is preliminary data.</text>
</comment>
<accession>E9SEK1</accession>
<keyword evidence="2" id="KW-1185">Reference proteome</keyword>
<dbReference type="InterPro" id="IPR005046">
    <property type="entry name" value="DUF285"/>
</dbReference>
<dbReference type="OrthoDB" id="5847479at2"/>
<dbReference type="AlphaFoldDB" id="E9SEK1"/>
<reference evidence="1 2" key="1">
    <citation type="submission" date="2011-02" db="EMBL/GenBank/DDBJ databases">
        <authorList>
            <person name="Nelson K.E."/>
            <person name="Sutton G."/>
            <person name="Torralba M."/>
            <person name="Durkin S."/>
            <person name="Harkins D."/>
            <person name="Montgomery R."/>
            <person name="Ziemer C."/>
            <person name="Klaassens E."/>
            <person name="Ocuiv P."/>
            <person name="Morrison M."/>
        </authorList>
    </citation>
    <scope>NUCLEOTIDE SEQUENCE [LARGE SCALE GENOMIC DNA]</scope>
    <source>
        <strain evidence="1 2">8</strain>
    </source>
</reference>
<dbReference type="InterPro" id="IPR032675">
    <property type="entry name" value="LRR_dom_sf"/>
</dbReference>
<evidence type="ECO:0000313" key="2">
    <source>
        <dbReference type="Proteomes" id="UP000004259"/>
    </source>
</evidence>
<evidence type="ECO:0000313" key="1">
    <source>
        <dbReference type="EMBL" id="EGC02255.1"/>
    </source>
</evidence>
<dbReference type="Gene3D" id="3.80.10.10">
    <property type="entry name" value="Ribonuclease Inhibitor"/>
    <property type="match status" value="3"/>
</dbReference>
<organism evidence="1 2">
    <name type="scientific">Ruminococcus albus 8</name>
    <dbReference type="NCBI Taxonomy" id="246199"/>
    <lineage>
        <taxon>Bacteria</taxon>
        <taxon>Bacillati</taxon>
        <taxon>Bacillota</taxon>
        <taxon>Clostridia</taxon>
        <taxon>Eubacteriales</taxon>
        <taxon>Oscillospiraceae</taxon>
        <taxon>Ruminococcus</taxon>
    </lineage>
</organism>
<proteinExistence type="predicted"/>
<dbReference type="GO" id="GO:0019005">
    <property type="term" value="C:SCF ubiquitin ligase complex"/>
    <property type="evidence" value="ECO:0007669"/>
    <property type="project" value="TreeGrafter"/>
</dbReference>
<sequence length="975" mass="108153">MKSKKIIAGLLSLTFVFGGTVSNCAPMISQCITAQAAREVCYTFDKNTGVLTLRGEVNNTDIWIANINNRGQIKSVIAEAGTVLPKNCYGLFNDFSCTSIDLSNADTSKVTDMSDMFYDCFNLTDLDVSGFDTSNVTDMSRMFDGCDELSSIDLSSFDTSNVTNMSGMFNYCKSLTTLDLSSFNTSNATKMSDMFSGCESLTSLDLSGFDTSKVGGMSYMFNYCTSLTSLDVSSFDTSNVANMSYMFNYCTSLTSLDVSSFDTSKVTNMYYMFGGCTGLTSLDVSNFDTSNVTDIHSMFYDCSSLTSLDVSRFDTGNVKNMSYMFEDCSSLTSINLGSLDTSNVTDINSMFYNCSSLTSLDVSGFDTGNVKNMSYMFENCSSLTSINLGSLDTSMVTTIAGMFWGCSGLTKLDVSNFDTSNVTSTNNMFNGCSNLEKLDLSSFDTSKVKYMYDMFAGCEKLNTLTLSENFKNIKEDAVLPNGDGWVNINDPKTVISGNGDYAVIENNGKNTYKLFGTVKLTYPTNIKFEYNQIYHQGRLTWDKVEDADRYGIALYLAGKWRIQKQDITTTSYTTPKNMTPGTSYKLAIAARVDGEWDTANAIKHAVTIYIPNDTDSDGDGIEDFYEKEENVSSYTIAPIIDSWIDDSESISGKNPKIPDLEDLGMNMRGSSTLVSPEDKNGPRKNEIIAIRKRNVGIDATFALSTSKNSYFAFTITGTKETKYGEGYTTDDYESTVKIFNATETEVTEPVEIRLSDDFTEITYVFKLEQDSAYMILVNNPTNNNEGEYEIHISEDNWLYAPNGGRQTYKTSQVECDNVYVKLAIITDEENFESIKVNAVNYTQVDVPYLEKPIDIISLAGVLVIILKADPKVGSALSFAGFLTTPLYEIITDKKQQELYEAIDATGGYICFSNICTTDQWLRDYYPTEWTSPGYINRFLGDPKYGQIAIVETEVDFELLKQLIYQEVSNQEGENS</sequence>
<name>E9SEK1_RUMAL</name>
<protein>
    <submittedName>
        <fullName evidence="1">Bacterial surface protein 26-residue PARCEL repeat (3 repeats)</fullName>
    </submittedName>
</protein>
<dbReference type="STRING" id="246199.CUS_5760"/>
<dbReference type="SUPFAM" id="SSF52058">
    <property type="entry name" value="L domain-like"/>
    <property type="match status" value="1"/>
</dbReference>
<dbReference type="EMBL" id="ADKM02000100">
    <property type="protein sequence ID" value="EGC02255.1"/>
    <property type="molecule type" value="Genomic_DNA"/>
</dbReference>
<dbReference type="InterPro" id="IPR011889">
    <property type="entry name" value="Liste_lipo_26"/>
</dbReference>
<dbReference type="RefSeq" id="WP_002851225.1">
    <property type="nucleotide sequence ID" value="NZ_ADKM02000100.1"/>
</dbReference>
<dbReference type="NCBIfam" id="TIGR02167">
    <property type="entry name" value="Liste_lipo_26"/>
    <property type="match status" value="14"/>
</dbReference>
<dbReference type="GO" id="GO:0031146">
    <property type="term" value="P:SCF-dependent proteasomal ubiquitin-dependent protein catabolic process"/>
    <property type="evidence" value="ECO:0007669"/>
    <property type="project" value="TreeGrafter"/>
</dbReference>
<dbReference type="eggNOG" id="COG4886">
    <property type="taxonomic scope" value="Bacteria"/>
</dbReference>
<dbReference type="Proteomes" id="UP000004259">
    <property type="component" value="Unassembled WGS sequence"/>
</dbReference>
<gene>
    <name evidence="1" type="ORF">CUS_5760</name>
</gene>
<dbReference type="PANTHER" id="PTHR13318">
    <property type="entry name" value="PARTNER OF PAIRED, ISOFORM B-RELATED"/>
    <property type="match status" value="1"/>
</dbReference>
<dbReference type="Pfam" id="PF03382">
    <property type="entry name" value="DUF285"/>
    <property type="match status" value="4"/>
</dbReference>